<dbReference type="PANTHER" id="PTHR13018">
    <property type="entry name" value="PROBABLE MEMBRANE PROTEIN DUF221-RELATED"/>
    <property type="match status" value="1"/>
</dbReference>
<feature type="transmembrane region" description="Helical" evidence="1">
    <location>
        <begin position="277"/>
        <end position="297"/>
    </location>
</feature>
<keyword evidence="1" id="KW-0812">Transmembrane</keyword>
<dbReference type="EMBL" id="KK100323">
    <property type="protein sequence ID" value="KIZ06854.1"/>
    <property type="molecule type" value="Genomic_DNA"/>
</dbReference>
<feature type="non-terminal residue" evidence="3">
    <location>
        <position position="381"/>
    </location>
</feature>
<organism evidence="3 4">
    <name type="scientific">Monoraphidium neglectum</name>
    <dbReference type="NCBI Taxonomy" id="145388"/>
    <lineage>
        <taxon>Eukaryota</taxon>
        <taxon>Viridiplantae</taxon>
        <taxon>Chlorophyta</taxon>
        <taxon>core chlorophytes</taxon>
        <taxon>Chlorophyceae</taxon>
        <taxon>CS clade</taxon>
        <taxon>Sphaeropleales</taxon>
        <taxon>Selenastraceae</taxon>
        <taxon>Monoraphidium</taxon>
    </lineage>
</organism>
<dbReference type="RefSeq" id="XP_013905873.1">
    <property type="nucleotide sequence ID" value="XM_014050419.1"/>
</dbReference>
<dbReference type="OrthoDB" id="1689567at2759"/>
<name>A0A0D2LKD4_9CHLO</name>
<keyword evidence="4" id="KW-1185">Reference proteome</keyword>
<sequence length="381" mass="42911">MDQPSGSTAQQCPRLEEVSGMAAPKWWSTVSVVTTEEGKLRKLTDEEMHRYQGNNVMLAKPSVRYRQTINTADHTGRPLAVRAQSYAVLVTNVTQPVYPEFTGDCTLGEFVASHQGVGAVASLDMAEARVEEAVFSALFPDDFDRVVPVFNFREADLLMREWDNRMGELELAEHAVRLGDPPKAIKPSGWKCRVDRIEWLKGEVARLERAVLEARDRALIFNCTPSFFVLFRTQRAAAIAASCNIHPLKKELFKVHPAPGPEEVNWEALWFTHAQRVFRGLMVTPFIILLVLLPVSMLTSAMTQLNDAICDEGYRLRWKDYCASSHPVHNVLRSMLTGFVPALLIQLWQGLLMPCCVFFAAQSEARHYSLSGLDRRMGAIY</sequence>
<proteinExistence type="predicted"/>
<dbReference type="InterPro" id="IPR027815">
    <property type="entry name" value="CSC1/OSCA1-like_cyt"/>
</dbReference>
<dbReference type="GO" id="GO:0005227">
    <property type="term" value="F:calcium-activated cation channel activity"/>
    <property type="evidence" value="ECO:0007669"/>
    <property type="project" value="InterPro"/>
</dbReference>
<dbReference type="InterPro" id="IPR045122">
    <property type="entry name" value="Csc1-like"/>
</dbReference>
<dbReference type="PANTHER" id="PTHR13018:SF5">
    <property type="entry name" value="RE44586P"/>
    <property type="match status" value="1"/>
</dbReference>
<dbReference type="GO" id="GO:0005886">
    <property type="term" value="C:plasma membrane"/>
    <property type="evidence" value="ECO:0007669"/>
    <property type="project" value="TreeGrafter"/>
</dbReference>
<dbReference type="Proteomes" id="UP000054498">
    <property type="component" value="Unassembled WGS sequence"/>
</dbReference>
<dbReference type="GeneID" id="25728273"/>
<dbReference type="Pfam" id="PF14703">
    <property type="entry name" value="PHM7_cyt"/>
    <property type="match status" value="1"/>
</dbReference>
<accession>A0A0D2LKD4</accession>
<keyword evidence="1" id="KW-0472">Membrane</keyword>
<keyword evidence="1" id="KW-1133">Transmembrane helix</keyword>
<evidence type="ECO:0000313" key="4">
    <source>
        <dbReference type="Proteomes" id="UP000054498"/>
    </source>
</evidence>
<dbReference type="AlphaFoldDB" id="A0A0D2LKD4"/>
<dbReference type="KEGG" id="mng:MNEG_1105"/>
<feature type="transmembrane region" description="Helical" evidence="1">
    <location>
        <begin position="339"/>
        <end position="361"/>
    </location>
</feature>
<gene>
    <name evidence="3" type="ORF">MNEG_1105</name>
</gene>
<feature type="domain" description="CSC1/OSCA1-like cytosolic" evidence="2">
    <location>
        <begin position="133"/>
        <end position="267"/>
    </location>
</feature>
<evidence type="ECO:0000259" key="2">
    <source>
        <dbReference type="Pfam" id="PF14703"/>
    </source>
</evidence>
<protein>
    <recommendedName>
        <fullName evidence="2">CSC1/OSCA1-like cytosolic domain-containing protein</fullName>
    </recommendedName>
</protein>
<evidence type="ECO:0000313" key="3">
    <source>
        <dbReference type="EMBL" id="KIZ06854.1"/>
    </source>
</evidence>
<evidence type="ECO:0000256" key="1">
    <source>
        <dbReference type="SAM" id="Phobius"/>
    </source>
</evidence>
<reference evidence="3 4" key="1">
    <citation type="journal article" date="2013" name="BMC Genomics">
        <title>Reconstruction of the lipid metabolism for the microalga Monoraphidium neglectum from its genome sequence reveals characteristics suitable for biofuel production.</title>
        <authorList>
            <person name="Bogen C."/>
            <person name="Al-Dilaimi A."/>
            <person name="Albersmeier A."/>
            <person name="Wichmann J."/>
            <person name="Grundmann M."/>
            <person name="Rupp O."/>
            <person name="Lauersen K.J."/>
            <person name="Blifernez-Klassen O."/>
            <person name="Kalinowski J."/>
            <person name="Goesmann A."/>
            <person name="Mussgnug J.H."/>
            <person name="Kruse O."/>
        </authorList>
    </citation>
    <scope>NUCLEOTIDE SEQUENCE [LARGE SCALE GENOMIC DNA]</scope>
    <source>
        <strain evidence="3 4">SAG 48.87</strain>
    </source>
</reference>